<dbReference type="CDD" id="cd07035">
    <property type="entry name" value="TPP_PYR_POX_like"/>
    <property type="match status" value="1"/>
</dbReference>
<comment type="similarity">
    <text evidence="2 4">Belongs to the TPP enzyme family.</text>
</comment>
<dbReference type="GO" id="GO:0030976">
    <property type="term" value="F:thiamine pyrophosphate binding"/>
    <property type="evidence" value="ECO:0007669"/>
    <property type="project" value="InterPro"/>
</dbReference>
<comment type="cofactor">
    <cofactor evidence="1">
        <name>thiamine diphosphate</name>
        <dbReference type="ChEBI" id="CHEBI:58937"/>
    </cofactor>
</comment>
<feature type="domain" description="Thiamine pyrophosphate enzyme central" evidence="5">
    <location>
        <begin position="200"/>
        <end position="334"/>
    </location>
</feature>
<evidence type="ECO:0000256" key="3">
    <source>
        <dbReference type="ARBA" id="ARBA00023052"/>
    </source>
</evidence>
<dbReference type="InterPro" id="IPR045229">
    <property type="entry name" value="TPP_enz"/>
</dbReference>
<dbReference type="EMBL" id="SMBX01000001">
    <property type="protein sequence ID" value="TCV02686.1"/>
    <property type="molecule type" value="Genomic_DNA"/>
</dbReference>
<evidence type="ECO:0000259" key="5">
    <source>
        <dbReference type="Pfam" id="PF00205"/>
    </source>
</evidence>
<dbReference type="GO" id="GO:0009099">
    <property type="term" value="P:L-valine biosynthetic process"/>
    <property type="evidence" value="ECO:0007669"/>
    <property type="project" value="TreeGrafter"/>
</dbReference>
<evidence type="ECO:0000259" key="6">
    <source>
        <dbReference type="Pfam" id="PF02775"/>
    </source>
</evidence>
<dbReference type="GO" id="GO:0005948">
    <property type="term" value="C:acetolactate synthase complex"/>
    <property type="evidence" value="ECO:0007669"/>
    <property type="project" value="TreeGrafter"/>
</dbReference>
<evidence type="ECO:0000256" key="2">
    <source>
        <dbReference type="ARBA" id="ARBA00007812"/>
    </source>
</evidence>
<dbReference type="Pfam" id="PF02776">
    <property type="entry name" value="TPP_enzyme_N"/>
    <property type="match status" value="1"/>
</dbReference>
<dbReference type="InterPro" id="IPR011766">
    <property type="entry name" value="TPP_enzyme_TPP-bd"/>
</dbReference>
<dbReference type="GO" id="GO:0009097">
    <property type="term" value="P:isoleucine biosynthetic process"/>
    <property type="evidence" value="ECO:0007669"/>
    <property type="project" value="TreeGrafter"/>
</dbReference>
<organism evidence="8 9">
    <name type="scientific">Paracandidimonas soli</name>
    <dbReference type="NCBI Taxonomy" id="1917182"/>
    <lineage>
        <taxon>Bacteria</taxon>
        <taxon>Pseudomonadati</taxon>
        <taxon>Pseudomonadota</taxon>
        <taxon>Betaproteobacteria</taxon>
        <taxon>Burkholderiales</taxon>
        <taxon>Alcaligenaceae</taxon>
        <taxon>Paracandidimonas</taxon>
    </lineage>
</organism>
<feature type="domain" description="Thiamine pyrophosphate enzyme N-terminal TPP-binding" evidence="7">
    <location>
        <begin position="7"/>
        <end position="121"/>
    </location>
</feature>
<dbReference type="SUPFAM" id="SSF52518">
    <property type="entry name" value="Thiamin diphosphate-binding fold (THDP-binding)"/>
    <property type="match status" value="2"/>
</dbReference>
<dbReference type="GO" id="GO:0000287">
    <property type="term" value="F:magnesium ion binding"/>
    <property type="evidence" value="ECO:0007669"/>
    <property type="project" value="InterPro"/>
</dbReference>
<dbReference type="InterPro" id="IPR000399">
    <property type="entry name" value="TPP-bd_CS"/>
</dbReference>
<name>A0A4R3VBN2_9BURK</name>
<dbReference type="GO" id="GO:0050660">
    <property type="term" value="F:flavin adenine dinucleotide binding"/>
    <property type="evidence" value="ECO:0007669"/>
    <property type="project" value="TreeGrafter"/>
</dbReference>
<dbReference type="OrthoDB" id="2254214at2"/>
<comment type="caution">
    <text evidence="8">The sequence shown here is derived from an EMBL/GenBank/DDBJ whole genome shotgun (WGS) entry which is preliminary data.</text>
</comment>
<protein>
    <submittedName>
        <fullName evidence="8">Acetolactate synthase-1/2/3 large subunit</fullName>
    </submittedName>
</protein>
<keyword evidence="9" id="KW-1185">Reference proteome</keyword>
<dbReference type="InterPro" id="IPR012000">
    <property type="entry name" value="Thiamin_PyroP_enz_cen_dom"/>
</dbReference>
<evidence type="ECO:0000313" key="8">
    <source>
        <dbReference type="EMBL" id="TCV02686.1"/>
    </source>
</evidence>
<keyword evidence="3 4" id="KW-0786">Thiamine pyrophosphate</keyword>
<dbReference type="InterPro" id="IPR029035">
    <property type="entry name" value="DHS-like_NAD/FAD-binding_dom"/>
</dbReference>
<dbReference type="GO" id="GO:0003984">
    <property type="term" value="F:acetolactate synthase activity"/>
    <property type="evidence" value="ECO:0007669"/>
    <property type="project" value="TreeGrafter"/>
</dbReference>
<dbReference type="CDD" id="cd00568">
    <property type="entry name" value="TPP_enzymes"/>
    <property type="match status" value="1"/>
</dbReference>
<dbReference type="InterPro" id="IPR012001">
    <property type="entry name" value="Thiamin_PyroP_enz_TPP-bd_dom"/>
</dbReference>
<proteinExistence type="inferred from homology"/>
<dbReference type="Proteomes" id="UP000294692">
    <property type="component" value="Unassembled WGS sequence"/>
</dbReference>
<dbReference type="Pfam" id="PF00205">
    <property type="entry name" value="TPP_enzyme_M"/>
    <property type="match status" value="1"/>
</dbReference>
<accession>A0A4R3VBN2</accession>
<dbReference type="PANTHER" id="PTHR18968">
    <property type="entry name" value="THIAMINE PYROPHOSPHATE ENZYMES"/>
    <property type="match status" value="1"/>
</dbReference>
<dbReference type="Pfam" id="PF02775">
    <property type="entry name" value="TPP_enzyme_C"/>
    <property type="match status" value="1"/>
</dbReference>
<evidence type="ECO:0000259" key="7">
    <source>
        <dbReference type="Pfam" id="PF02776"/>
    </source>
</evidence>
<evidence type="ECO:0000256" key="4">
    <source>
        <dbReference type="RuleBase" id="RU362132"/>
    </source>
</evidence>
<dbReference type="AlphaFoldDB" id="A0A4R3VBN2"/>
<dbReference type="Gene3D" id="3.40.50.1220">
    <property type="entry name" value="TPP-binding domain"/>
    <property type="match status" value="1"/>
</dbReference>
<evidence type="ECO:0000256" key="1">
    <source>
        <dbReference type="ARBA" id="ARBA00001964"/>
    </source>
</evidence>
<gene>
    <name evidence="8" type="ORF">EV686_101142</name>
</gene>
<reference evidence="8 9" key="1">
    <citation type="submission" date="2019-03" db="EMBL/GenBank/DDBJ databases">
        <title>Genomic Encyclopedia of Type Strains, Phase IV (KMG-IV): sequencing the most valuable type-strain genomes for metagenomic binning, comparative biology and taxonomic classification.</title>
        <authorList>
            <person name="Goeker M."/>
        </authorList>
    </citation>
    <scope>NUCLEOTIDE SEQUENCE [LARGE SCALE GENOMIC DNA]</scope>
    <source>
        <strain evidence="8 9">DSM 100048</strain>
    </source>
</reference>
<dbReference type="SUPFAM" id="SSF52467">
    <property type="entry name" value="DHS-like NAD/FAD-binding domain"/>
    <property type="match status" value="1"/>
</dbReference>
<evidence type="ECO:0000313" key="9">
    <source>
        <dbReference type="Proteomes" id="UP000294692"/>
    </source>
</evidence>
<dbReference type="FunFam" id="3.40.50.970:FF:000007">
    <property type="entry name" value="Acetolactate synthase"/>
    <property type="match status" value="1"/>
</dbReference>
<feature type="domain" description="Thiamine pyrophosphate enzyme TPP-binding" evidence="6">
    <location>
        <begin position="399"/>
        <end position="548"/>
    </location>
</feature>
<dbReference type="Gene3D" id="3.40.50.970">
    <property type="match status" value="2"/>
</dbReference>
<dbReference type="PANTHER" id="PTHR18968:SF13">
    <property type="entry name" value="ACETOLACTATE SYNTHASE CATALYTIC SUBUNIT, MITOCHONDRIAL"/>
    <property type="match status" value="1"/>
</dbReference>
<dbReference type="RefSeq" id="WP_132472459.1">
    <property type="nucleotide sequence ID" value="NZ_JBEBWM010000079.1"/>
</dbReference>
<dbReference type="PROSITE" id="PS00187">
    <property type="entry name" value="TPP_ENZYMES"/>
    <property type="match status" value="1"/>
</dbReference>
<dbReference type="InterPro" id="IPR029061">
    <property type="entry name" value="THDP-binding"/>
</dbReference>
<sequence>MTDRLEMTGGEALARMFAAHDVGPMFGMGGFQLLPFYDAVRRLEMRHYLINDERCGIFAADAYAKITGRPGVCDATLGPGATNLATGLAEALNAGTPLVVLVGDAHRAHAWKNMTQEARQLEVLRPVCKEVIRVECIERIPELVRRAFAVATHGRPGPVVVDVPEDISHGVHAFPPEEFRADESCRQIPAARIRPDAASLAKAAELLAKARRPVMLCGGGVHLSRAADIVEGFATALHIPVAHTLTGKGAISCRHPLSAGLFGRYSRIANTLISEADCLFVVGCKLGEVATRRFDLIPAGVPLIHLDILAEEFDRTTPATVRLWGDVGATLPELQALALACPDGADRSGLPDDTQRRMIAWRESVKTKLQSSEKPVAMARLMQEINDFLPEDGLLIADGGFAAHWGGLLFDSRRAGRSFVPDRGFASIGYGIPGAIGAALAAPGSRVLSLTGDGGCNMSLGELETAVRLKLPFTLLVVNNAASGYIKALQHLMYGAGAYQSSDLADTNYAQVAQTLGCQGIRVEDPSELRAALEAGAACQDRPTVIDIVVTRDPAHMLPGVDSRAAKIKPGDRIA</sequence>